<keyword evidence="2" id="KW-1003">Cell membrane</keyword>
<evidence type="ECO:0000256" key="1">
    <source>
        <dbReference type="ARBA" id="ARBA00004651"/>
    </source>
</evidence>
<evidence type="ECO:0000313" key="9">
    <source>
        <dbReference type="Proteomes" id="UP000309389"/>
    </source>
</evidence>
<dbReference type="RefSeq" id="WP_136694622.1">
    <property type="nucleotide sequence ID" value="NZ_SSHH01000004.1"/>
</dbReference>
<dbReference type="GO" id="GO:0022857">
    <property type="term" value="F:transmembrane transporter activity"/>
    <property type="evidence" value="ECO:0007669"/>
    <property type="project" value="InterPro"/>
</dbReference>
<protein>
    <submittedName>
        <fullName evidence="8">MFS transporter</fullName>
    </submittedName>
</protein>
<dbReference type="Pfam" id="PF07690">
    <property type="entry name" value="MFS_1"/>
    <property type="match status" value="1"/>
</dbReference>
<feature type="domain" description="Major facilitator superfamily (MFS) profile" evidence="7">
    <location>
        <begin position="20"/>
        <end position="416"/>
    </location>
</feature>
<feature type="transmembrane region" description="Helical" evidence="6">
    <location>
        <begin position="326"/>
        <end position="348"/>
    </location>
</feature>
<dbReference type="InterPro" id="IPR036259">
    <property type="entry name" value="MFS_trans_sf"/>
</dbReference>
<dbReference type="PANTHER" id="PTHR43124:SF3">
    <property type="entry name" value="CHLORAMPHENICOL EFFLUX PUMP RV0191"/>
    <property type="match status" value="1"/>
</dbReference>
<dbReference type="SUPFAM" id="SSF103473">
    <property type="entry name" value="MFS general substrate transporter"/>
    <property type="match status" value="1"/>
</dbReference>
<dbReference type="PROSITE" id="PS50850">
    <property type="entry name" value="MFS"/>
    <property type="match status" value="1"/>
</dbReference>
<evidence type="ECO:0000256" key="5">
    <source>
        <dbReference type="ARBA" id="ARBA00023136"/>
    </source>
</evidence>
<evidence type="ECO:0000256" key="4">
    <source>
        <dbReference type="ARBA" id="ARBA00022989"/>
    </source>
</evidence>
<dbReference type="GO" id="GO:0005886">
    <property type="term" value="C:plasma membrane"/>
    <property type="evidence" value="ECO:0007669"/>
    <property type="project" value="UniProtKB-SubCell"/>
</dbReference>
<keyword evidence="4 6" id="KW-1133">Transmembrane helix</keyword>
<dbReference type="Proteomes" id="UP000309389">
    <property type="component" value="Unassembled WGS sequence"/>
</dbReference>
<keyword evidence="9" id="KW-1185">Reference proteome</keyword>
<feature type="transmembrane region" description="Helical" evidence="6">
    <location>
        <begin position="272"/>
        <end position="294"/>
    </location>
</feature>
<dbReference type="PANTHER" id="PTHR43124">
    <property type="entry name" value="PURINE EFFLUX PUMP PBUE"/>
    <property type="match status" value="1"/>
</dbReference>
<reference evidence="8 9" key="1">
    <citation type="submission" date="2019-04" db="EMBL/GenBank/DDBJ databases">
        <title>Altererythrobacter aquimixticola sp. nov., isolated from sediment of junction between the ocean and a freshwater spring.</title>
        <authorList>
            <person name="Yoon J.-H."/>
        </authorList>
    </citation>
    <scope>NUCLEOTIDE SEQUENCE [LARGE SCALE GENOMIC DNA]</scope>
    <source>
        <strain evidence="8 9">SSKS-13</strain>
    </source>
</reference>
<feature type="transmembrane region" description="Helical" evidence="6">
    <location>
        <begin position="56"/>
        <end position="75"/>
    </location>
</feature>
<comment type="subcellular location">
    <subcellularLocation>
        <location evidence="1">Cell membrane</location>
        <topology evidence="1">Multi-pass membrane protein</topology>
    </subcellularLocation>
</comment>
<name>A0A4V4U894_9SPHN</name>
<feature type="transmembrane region" description="Helical" evidence="6">
    <location>
        <begin position="360"/>
        <end position="380"/>
    </location>
</feature>
<evidence type="ECO:0000259" key="7">
    <source>
        <dbReference type="PROSITE" id="PS50850"/>
    </source>
</evidence>
<accession>A0A4V4U894</accession>
<dbReference type="InterPro" id="IPR050189">
    <property type="entry name" value="MFS_Efflux_Transporters"/>
</dbReference>
<proteinExistence type="predicted"/>
<evidence type="ECO:0000256" key="6">
    <source>
        <dbReference type="SAM" id="Phobius"/>
    </source>
</evidence>
<dbReference type="Gene3D" id="1.20.1250.20">
    <property type="entry name" value="MFS general substrate transporter like domains"/>
    <property type="match status" value="2"/>
</dbReference>
<sequence>MNENKADTPSWLPRGYELTVLLLLGLAYGFAYFDRMAMTFLGPYVQADLGLSNEELAWLGSGLSLTWALGAYIFGRWSDLVGKRKPFLLAALVIFSFCSVMSGLSWSFGTLLASRIVMGAAEGPFLPICLAIMVAASADSRKGLNAGVVQNVFGSIIGTALAPFVLVRIAEAYDWRMAFYLAGIPGLILALVIWRYIQEPEGTPVAKSEGEEKLGLGAILLRELREAGSLMTTRNIWLCSLVSIFGVGTVVIGSIFMPLYLDGPRDIEPTTWANIMTAIGFSPAIGAVTAGLLSERFGRKWALALFVSLMTIAPATLLWVEAPPVALAALLFVSWMGLGSFPLFMGVIPAETLGRVRAATAMGAVVAVGEIFGGFALPPITGRLADSFSLDVALYVQLGLAALGGLTALFVAETNPRVLSRRATGAAA</sequence>
<feature type="transmembrane region" description="Helical" evidence="6">
    <location>
        <begin position="235"/>
        <end position="260"/>
    </location>
</feature>
<dbReference type="InterPro" id="IPR011701">
    <property type="entry name" value="MFS"/>
</dbReference>
<dbReference type="OrthoDB" id="9807274at2"/>
<comment type="caution">
    <text evidence="8">The sequence shown here is derived from an EMBL/GenBank/DDBJ whole genome shotgun (WGS) entry which is preliminary data.</text>
</comment>
<feature type="transmembrane region" description="Helical" evidence="6">
    <location>
        <begin position="112"/>
        <end position="136"/>
    </location>
</feature>
<feature type="transmembrane region" description="Helical" evidence="6">
    <location>
        <begin position="87"/>
        <end position="106"/>
    </location>
</feature>
<feature type="transmembrane region" description="Helical" evidence="6">
    <location>
        <begin position="148"/>
        <end position="166"/>
    </location>
</feature>
<evidence type="ECO:0000313" key="8">
    <source>
        <dbReference type="EMBL" id="TIX49047.1"/>
    </source>
</evidence>
<feature type="transmembrane region" description="Helical" evidence="6">
    <location>
        <begin position="15"/>
        <end position="33"/>
    </location>
</feature>
<keyword evidence="5 6" id="KW-0472">Membrane</keyword>
<organism evidence="8 9">
    <name type="scientific">Alteraurantiacibacter aquimixticola</name>
    <dbReference type="NCBI Taxonomy" id="2489173"/>
    <lineage>
        <taxon>Bacteria</taxon>
        <taxon>Pseudomonadati</taxon>
        <taxon>Pseudomonadota</taxon>
        <taxon>Alphaproteobacteria</taxon>
        <taxon>Sphingomonadales</taxon>
        <taxon>Erythrobacteraceae</taxon>
        <taxon>Alteraurantiacibacter</taxon>
    </lineage>
</organism>
<evidence type="ECO:0000256" key="3">
    <source>
        <dbReference type="ARBA" id="ARBA00022692"/>
    </source>
</evidence>
<dbReference type="InterPro" id="IPR020846">
    <property type="entry name" value="MFS_dom"/>
</dbReference>
<dbReference type="AlphaFoldDB" id="A0A4V4U894"/>
<gene>
    <name evidence="8" type="ORF">E5222_15070</name>
</gene>
<dbReference type="EMBL" id="SSHH01000004">
    <property type="protein sequence ID" value="TIX49047.1"/>
    <property type="molecule type" value="Genomic_DNA"/>
</dbReference>
<feature type="transmembrane region" description="Helical" evidence="6">
    <location>
        <begin position="301"/>
        <end position="320"/>
    </location>
</feature>
<feature type="transmembrane region" description="Helical" evidence="6">
    <location>
        <begin position="178"/>
        <end position="197"/>
    </location>
</feature>
<feature type="transmembrane region" description="Helical" evidence="6">
    <location>
        <begin position="392"/>
        <end position="412"/>
    </location>
</feature>
<evidence type="ECO:0000256" key="2">
    <source>
        <dbReference type="ARBA" id="ARBA00022475"/>
    </source>
</evidence>
<keyword evidence="3 6" id="KW-0812">Transmembrane</keyword>